<keyword evidence="4" id="KW-1003">Cell membrane</keyword>
<evidence type="ECO:0000256" key="1">
    <source>
        <dbReference type="ARBA" id="ARBA00004187"/>
    </source>
</evidence>
<evidence type="ECO:0000256" key="14">
    <source>
        <dbReference type="ARBA" id="ARBA00023139"/>
    </source>
</evidence>
<organism evidence="19 20">
    <name type="scientific">Albula glossodonta</name>
    <name type="common">roundjaw bonefish</name>
    <dbReference type="NCBI Taxonomy" id="121402"/>
    <lineage>
        <taxon>Eukaryota</taxon>
        <taxon>Metazoa</taxon>
        <taxon>Chordata</taxon>
        <taxon>Craniata</taxon>
        <taxon>Vertebrata</taxon>
        <taxon>Euteleostomi</taxon>
        <taxon>Actinopterygii</taxon>
        <taxon>Neopterygii</taxon>
        <taxon>Teleostei</taxon>
        <taxon>Albuliformes</taxon>
        <taxon>Albulidae</taxon>
        <taxon>Albula</taxon>
    </lineage>
</organism>
<evidence type="ECO:0000256" key="9">
    <source>
        <dbReference type="ARBA" id="ARBA00022741"/>
    </source>
</evidence>
<dbReference type="SUPFAM" id="SSF47986">
    <property type="entry name" value="DEATH domain"/>
    <property type="match status" value="2"/>
</dbReference>
<dbReference type="InterPro" id="IPR011029">
    <property type="entry name" value="DEATH-like_dom_sf"/>
</dbReference>
<dbReference type="FunFam" id="3.40.50.300:FF:000940">
    <property type="entry name" value="Nucleotide-binding oligomerization domain-containing protein 2"/>
    <property type="match status" value="1"/>
</dbReference>
<evidence type="ECO:0000256" key="7">
    <source>
        <dbReference type="ARBA" id="ARBA00022614"/>
    </source>
</evidence>
<dbReference type="InterPro" id="IPR007111">
    <property type="entry name" value="NACHT_NTPase"/>
</dbReference>
<keyword evidence="20" id="KW-1185">Reference proteome</keyword>
<evidence type="ECO:0000256" key="5">
    <source>
        <dbReference type="ARBA" id="ARBA00022490"/>
    </source>
</evidence>
<dbReference type="PROSITE" id="PS50837">
    <property type="entry name" value="NACHT"/>
    <property type="match status" value="1"/>
</dbReference>
<evidence type="ECO:0000256" key="12">
    <source>
        <dbReference type="ARBA" id="ARBA00022859"/>
    </source>
</evidence>
<evidence type="ECO:0000259" key="17">
    <source>
        <dbReference type="PROSITE" id="PS50209"/>
    </source>
</evidence>
<keyword evidence="15" id="KW-0449">Lipoprotein</keyword>
<keyword evidence="10" id="KW-0067">ATP-binding</keyword>
<accession>A0A8T2PJ80</accession>
<evidence type="ECO:0000256" key="16">
    <source>
        <dbReference type="ARBA" id="ARBA00038296"/>
    </source>
</evidence>
<keyword evidence="5" id="KW-0963">Cytoplasm</keyword>
<dbReference type="Pfam" id="PF00619">
    <property type="entry name" value="CARD"/>
    <property type="match status" value="1"/>
</dbReference>
<gene>
    <name evidence="19" type="ORF">JZ751_020989</name>
</gene>
<evidence type="ECO:0000256" key="4">
    <source>
        <dbReference type="ARBA" id="ARBA00022475"/>
    </source>
</evidence>
<feature type="domain" description="CARD" evidence="17">
    <location>
        <begin position="1"/>
        <end position="83"/>
    </location>
</feature>
<comment type="similarity">
    <text evidence="16">Belongs to the NOD1-NOD2 family.</text>
</comment>
<evidence type="ECO:0008006" key="21">
    <source>
        <dbReference type="Google" id="ProtNLM"/>
    </source>
</evidence>
<dbReference type="GO" id="GO:0016323">
    <property type="term" value="C:basolateral plasma membrane"/>
    <property type="evidence" value="ECO:0007669"/>
    <property type="project" value="UniProtKB-SubCell"/>
</dbReference>
<dbReference type="SUPFAM" id="SSF52540">
    <property type="entry name" value="P-loop containing nucleoside triphosphate hydrolases"/>
    <property type="match status" value="1"/>
</dbReference>
<dbReference type="PANTHER" id="PTHR24106">
    <property type="entry name" value="NACHT, LRR AND CARD DOMAINS-CONTAINING"/>
    <property type="match status" value="1"/>
</dbReference>
<dbReference type="Pfam" id="PF13516">
    <property type="entry name" value="LRR_6"/>
    <property type="match status" value="3"/>
</dbReference>
<evidence type="ECO:0000256" key="6">
    <source>
        <dbReference type="ARBA" id="ARBA00022588"/>
    </source>
</evidence>
<comment type="subcellular location">
    <subcellularLocation>
        <location evidence="1">Basolateral cell membrane</location>
    </subcellularLocation>
    <subcellularLocation>
        <location evidence="2">Cell membrane</location>
        <topology evidence="2">Lipid-anchor</topology>
    </subcellularLocation>
    <subcellularLocation>
        <location evidence="3">Cytoplasm</location>
    </subcellularLocation>
</comment>
<keyword evidence="14" id="KW-0564">Palmitate</keyword>
<dbReference type="Pfam" id="PF17776">
    <property type="entry name" value="NLRC4_HD2"/>
    <property type="match status" value="1"/>
</dbReference>
<comment type="caution">
    <text evidence="19">The sequence shown here is derived from an EMBL/GenBank/DDBJ whole genome shotgun (WGS) entry which is preliminary data.</text>
</comment>
<dbReference type="Pfam" id="PF05729">
    <property type="entry name" value="NACHT"/>
    <property type="match status" value="1"/>
</dbReference>
<evidence type="ECO:0000256" key="2">
    <source>
        <dbReference type="ARBA" id="ARBA00004193"/>
    </source>
</evidence>
<keyword evidence="6" id="KW-0399">Innate immunity</keyword>
<dbReference type="InterPro" id="IPR027417">
    <property type="entry name" value="P-loop_NTPase"/>
</dbReference>
<keyword evidence="7" id="KW-0433">Leucine-rich repeat</keyword>
<dbReference type="Gene3D" id="3.40.50.300">
    <property type="entry name" value="P-loop containing nucleotide triphosphate hydrolases"/>
    <property type="match status" value="1"/>
</dbReference>
<dbReference type="SUPFAM" id="SSF52047">
    <property type="entry name" value="RNI-like"/>
    <property type="match status" value="1"/>
</dbReference>
<dbReference type="InterPro" id="IPR041267">
    <property type="entry name" value="NLRP_HD2"/>
</dbReference>
<keyword evidence="8" id="KW-0677">Repeat</keyword>
<evidence type="ECO:0000256" key="3">
    <source>
        <dbReference type="ARBA" id="ARBA00004496"/>
    </source>
</evidence>
<dbReference type="GO" id="GO:0045087">
    <property type="term" value="P:innate immune response"/>
    <property type="evidence" value="ECO:0007669"/>
    <property type="project" value="UniProtKB-KW"/>
</dbReference>
<evidence type="ECO:0000256" key="13">
    <source>
        <dbReference type="ARBA" id="ARBA00023136"/>
    </source>
</evidence>
<feature type="domain" description="CARD" evidence="17">
    <location>
        <begin position="108"/>
        <end position="200"/>
    </location>
</feature>
<evidence type="ECO:0000256" key="15">
    <source>
        <dbReference type="ARBA" id="ARBA00023288"/>
    </source>
</evidence>
<feature type="domain" description="NACHT" evidence="18">
    <location>
        <begin position="273"/>
        <end position="409"/>
    </location>
</feature>
<dbReference type="GO" id="GO:0005737">
    <property type="term" value="C:cytoplasm"/>
    <property type="evidence" value="ECO:0007669"/>
    <property type="project" value="UniProtKB-SubCell"/>
</dbReference>
<proteinExistence type="inferred from homology"/>
<evidence type="ECO:0000256" key="11">
    <source>
        <dbReference type="ARBA" id="ARBA00022843"/>
    </source>
</evidence>
<dbReference type="PROSITE" id="PS50209">
    <property type="entry name" value="CARD"/>
    <property type="match status" value="2"/>
</dbReference>
<keyword evidence="11" id="KW-0832">Ubl conjugation</keyword>
<dbReference type="GO" id="GO:0005524">
    <property type="term" value="F:ATP binding"/>
    <property type="evidence" value="ECO:0007669"/>
    <property type="project" value="UniProtKB-KW"/>
</dbReference>
<evidence type="ECO:0000259" key="18">
    <source>
        <dbReference type="PROSITE" id="PS50837"/>
    </source>
</evidence>
<dbReference type="InterPro" id="IPR051261">
    <property type="entry name" value="NLR"/>
</dbReference>
<reference evidence="19" key="1">
    <citation type="thesis" date="2021" institute="BYU ScholarsArchive" country="Provo, UT, USA">
        <title>Applications of and Algorithms for Genome Assembly and Genomic Analyses with an Emphasis on Marine Teleosts.</title>
        <authorList>
            <person name="Pickett B.D."/>
        </authorList>
    </citation>
    <scope>NUCLEOTIDE SEQUENCE</scope>
    <source>
        <strain evidence="19">HI-2016</strain>
    </source>
</reference>
<dbReference type="InterPro" id="IPR041075">
    <property type="entry name" value="NOD1/2_WH"/>
</dbReference>
<keyword evidence="13" id="KW-0472">Membrane</keyword>
<dbReference type="SMART" id="SM00368">
    <property type="entry name" value="LRR_RI"/>
    <property type="match status" value="5"/>
</dbReference>
<keyword evidence="12" id="KW-0391">Immunity</keyword>
<dbReference type="GO" id="GO:0042981">
    <property type="term" value="P:regulation of apoptotic process"/>
    <property type="evidence" value="ECO:0007669"/>
    <property type="project" value="InterPro"/>
</dbReference>
<evidence type="ECO:0000256" key="10">
    <source>
        <dbReference type="ARBA" id="ARBA00022840"/>
    </source>
</evidence>
<evidence type="ECO:0000256" key="8">
    <source>
        <dbReference type="ARBA" id="ARBA00022737"/>
    </source>
</evidence>
<dbReference type="InterPro" id="IPR001611">
    <property type="entry name" value="Leu-rich_rpt"/>
</dbReference>
<protein>
    <recommendedName>
        <fullName evidence="21">Nucleotide-binding oligomerization domain-containing protein 2</fullName>
    </recommendedName>
</protein>
<sequence>MGAQRLVQGQRAELLQALCYGGSAEGLESVIDLLLAWEVLLSEDHQSLRTPSQPLYSSARALLDLACIQGESTCASLLAALNQVLPETQRAGLCFGDCRVPPQGTGPVPTSAAQALRRDRPLLVRKLRGGVAAALKALLASGSFTVYDCDEVQLLLYTPSQQARRLLDLVQSKGESTAEVLLQHIQQTESNPTSPVNEEIPTECLLYQKKLRSSLSAQSHFLSTYGGTGSLSLDDIYTEVLLEVAKGSSEAQQQPLGLEDILGLVGTMNEEADLVLVSGEAGSGKSTLLQRLHLLWARGAALHDFLFLFPFSCRRLNSEERELSLKDLLFLHCCWPDQDQDLLFQYILDHPHKVIFTFDGMDEFRLGFSDEQRHCSPNLPAPVSILLFNLLQGSLMKGVRKVATSRPEAITPSLRGYLRKEVLLKGFSAGGIDCFVRRHHSNPCVAARVLDTLRINSALFGLCHIPVFCWIVSQCSRELLGCSSRGPRTITDVYLMVLQHFLQHHSPPEQRSPGSGWWQGNVGTAMRLGQLALGGLDSPCYVFSVVDLQRCMVTEEDLRAGFLIQTKDLSSPDGKHYEFLHVTMQCFFAALYIVFNNDIDRSTIPNLFCPPHRKGSVLSRSCLGPCLPTHCHLEGISEGADRLNLQITATFVSGLLSQRHRHLLHQVCPAPALDSKCRQVVKALSWGMRRHFRSIPRPVRGEKKSMHAMPEFVWLIKCIYEMQDSDIAKGAVARLEVEHLKLTYCSIGPVECTALAYVLQHLRGRVGLQLDYNSVGDVGVEQLLPCLDICHALYLRNNNISDEGIRKLIEKGIQCENFQKIALFNNNLTDACTQYFAHLLKKRHNFLSLRLGNNYITAVGAEQLADGLRSNKSLQFLGLWGNKVRDRGAEALAEALKGSPRLTWLSLVDNGIGNSGARALAELIESSKTLEELWLSKNCITREGVEYLLCALEKNTSVQSIWLRGNKLSPEEVEEVSRRESRLTF</sequence>
<dbReference type="OrthoDB" id="120976at2759"/>
<dbReference type="InterPro" id="IPR032675">
    <property type="entry name" value="LRR_dom_sf"/>
</dbReference>
<evidence type="ECO:0000313" key="20">
    <source>
        <dbReference type="Proteomes" id="UP000824540"/>
    </source>
</evidence>
<dbReference type="Pfam" id="PF17779">
    <property type="entry name" value="WHD_NOD2"/>
    <property type="match status" value="1"/>
</dbReference>
<dbReference type="Gene3D" id="3.80.10.10">
    <property type="entry name" value="Ribonuclease Inhibitor"/>
    <property type="match status" value="1"/>
</dbReference>
<keyword evidence="9" id="KW-0547">Nucleotide-binding</keyword>
<evidence type="ECO:0000313" key="19">
    <source>
        <dbReference type="EMBL" id="KAG9352575.1"/>
    </source>
</evidence>
<dbReference type="InterPro" id="IPR001315">
    <property type="entry name" value="CARD"/>
</dbReference>
<dbReference type="Proteomes" id="UP000824540">
    <property type="component" value="Unassembled WGS sequence"/>
</dbReference>
<dbReference type="AlphaFoldDB" id="A0A8T2PJ80"/>
<name>A0A8T2PJ80_9TELE</name>
<dbReference type="Gene3D" id="1.10.533.10">
    <property type="entry name" value="Death Domain, Fas"/>
    <property type="match status" value="2"/>
</dbReference>
<dbReference type="EMBL" id="JAFBMS010000005">
    <property type="protein sequence ID" value="KAG9352575.1"/>
    <property type="molecule type" value="Genomic_DNA"/>
</dbReference>